<dbReference type="Proteomes" id="UP000078046">
    <property type="component" value="Unassembled WGS sequence"/>
</dbReference>
<evidence type="ECO:0000256" key="1">
    <source>
        <dbReference type="ARBA" id="ARBA00022598"/>
    </source>
</evidence>
<keyword evidence="3" id="KW-0276">Fatty acid metabolism</keyword>
<feature type="domain" description="AMP-dependent synthetase/ligase" evidence="6">
    <location>
        <begin position="47"/>
        <end position="91"/>
    </location>
</feature>
<keyword evidence="1" id="KW-0436">Ligase</keyword>
<dbReference type="EMBL" id="LWCA01002088">
    <property type="protein sequence ID" value="OAF64140.1"/>
    <property type="molecule type" value="Genomic_DNA"/>
</dbReference>
<proteinExistence type="predicted"/>
<sequence length="265" mass="30421">LYAARTQYNLIESMWNAIKQVSSTIQPERVKKLTDSVDGRLIKLLKVNDTVGKTLHTSTIKFVDVEEMNYFSKDNVGEVCIKGSNVFRGYFKQPELTNEVLIDGWFHTGDIGRLTSSGSLQIVDRKKDIFKLSQGEYIVPHKIENVYNKSPYIIQSVVYGNSLKSYSVCIVVLNFELVRINEYIENAKTLTNLELSKNKKLLNKLLDDLKTLAKENGLLPFEQVKMLLIVLEDFTPENGLLTPTLKLKRYNIIKKYKSEIDKIYV</sequence>
<dbReference type="InterPro" id="IPR000873">
    <property type="entry name" value="AMP-dep_synth/lig_dom"/>
</dbReference>
<evidence type="ECO:0000313" key="8">
    <source>
        <dbReference type="Proteomes" id="UP000078046"/>
    </source>
</evidence>
<keyword evidence="2" id="KW-0547">Nucleotide-binding</keyword>
<dbReference type="PANTHER" id="PTHR43272:SF33">
    <property type="entry name" value="AMP-BINDING DOMAIN-CONTAINING PROTEIN-RELATED"/>
    <property type="match status" value="1"/>
</dbReference>
<protein>
    <recommendedName>
        <fullName evidence="5">long-chain-fatty-acid--CoA ligase</fullName>
        <ecNumber evidence="5">6.2.1.3</ecNumber>
    </recommendedName>
</protein>
<evidence type="ECO:0000256" key="2">
    <source>
        <dbReference type="ARBA" id="ARBA00022741"/>
    </source>
</evidence>
<dbReference type="AlphaFoldDB" id="A0A177AQQ1"/>
<dbReference type="GO" id="GO:0005524">
    <property type="term" value="F:ATP binding"/>
    <property type="evidence" value="ECO:0007669"/>
    <property type="project" value="UniProtKB-KW"/>
</dbReference>
<reference evidence="7 8" key="1">
    <citation type="submission" date="2016-04" db="EMBL/GenBank/DDBJ databases">
        <title>The genome of Intoshia linei affirms orthonectids as highly simplified spiralians.</title>
        <authorList>
            <person name="Mikhailov K.V."/>
            <person name="Slusarev G.S."/>
            <person name="Nikitin M.A."/>
            <person name="Logacheva M.D."/>
            <person name="Penin A."/>
            <person name="Aleoshin V."/>
            <person name="Panchin Y.V."/>
        </authorList>
    </citation>
    <scope>NUCLEOTIDE SEQUENCE [LARGE SCALE GENOMIC DNA]</scope>
    <source>
        <strain evidence="7">Intl2013</strain>
        <tissue evidence="7">Whole animal</tissue>
    </source>
</reference>
<dbReference type="InterPro" id="IPR042099">
    <property type="entry name" value="ANL_N_sf"/>
</dbReference>
<dbReference type="OrthoDB" id="1700726at2759"/>
<dbReference type="Gene3D" id="3.40.50.12780">
    <property type="entry name" value="N-terminal domain of ligase-like"/>
    <property type="match status" value="1"/>
</dbReference>
<comment type="caution">
    <text evidence="7">The sequence shown here is derived from an EMBL/GenBank/DDBJ whole genome shotgun (WGS) entry which is preliminary data.</text>
</comment>
<evidence type="ECO:0000256" key="3">
    <source>
        <dbReference type="ARBA" id="ARBA00022832"/>
    </source>
</evidence>
<dbReference type="PANTHER" id="PTHR43272">
    <property type="entry name" value="LONG-CHAIN-FATTY-ACID--COA LIGASE"/>
    <property type="match status" value="1"/>
</dbReference>
<gene>
    <name evidence="7" type="ORF">A3Q56_08157</name>
</gene>
<keyword evidence="3" id="KW-0443">Lipid metabolism</keyword>
<dbReference type="EC" id="6.2.1.3" evidence="5"/>
<evidence type="ECO:0000313" key="7">
    <source>
        <dbReference type="EMBL" id="OAF64140.1"/>
    </source>
</evidence>
<evidence type="ECO:0000259" key="6">
    <source>
        <dbReference type="Pfam" id="PF00501"/>
    </source>
</evidence>
<dbReference type="SUPFAM" id="SSF56801">
    <property type="entry name" value="Acetyl-CoA synthetase-like"/>
    <property type="match status" value="1"/>
</dbReference>
<accession>A0A177AQQ1</accession>
<dbReference type="GO" id="GO:0016020">
    <property type="term" value="C:membrane"/>
    <property type="evidence" value="ECO:0007669"/>
    <property type="project" value="TreeGrafter"/>
</dbReference>
<feature type="non-terminal residue" evidence="7">
    <location>
        <position position="1"/>
    </location>
</feature>
<name>A0A177AQQ1_9BILA</name>
<keyword evidence="4" id="KW-0067">ATP-binding</keyword>
<dbReference type="Pfam" id="PF00501">
    <property type="entry name" value="AMP-binding"/>
    <property type="match status" value="1"/>
</dbReference>
<dbReference type="GO" id="GO:0005783">
    <property type="term" value="C:endoplasmic reticulum"/>
    <property type="evidence" value="ECO:0007669"/>
    <property type="project" value="TreeGrafter"/>
</dbReference>
<keyword evidence="8" id="KW-1185">Reference proteome</keyword>
<evidence type="ECO:0000256" key="5">
    <source>
        <dbReference type="ARBA" id="ARBA00026121"/>
    </source>
</evidence>
<evidence type="ECO:0000256" key="4">
    <source>
        <dbReference type="ARBA" id="ARBA00022840"/>
    </source>
</evidence>
<dbReference type="GO" id="GO:0004467">
    <property type="term" value="F:long-chain fatty acid-CoA ligase activity"/>
    <property type="evidence" value="ECO:0007669"/>
    <property type="project" value="UniProtKB-EC"/>
</dbReference>
<organism evidence="7 8">
    <name type="scientific">Intoshia linei</name>
    <dbReference type="NCBI Taxonomy" id="1819745"/>
    <lineage>
        <taxon>Eukaryota</taxon>
        <taxon>Metazoa</taxon>
        <taxon>Spiralia</taxon>
        <taxon>Lophotrochozoa</taxon>
        <taxon>Mesozoa</taxon>
        <taxon>Orthonectida</taxon>
        <taxon>Rhopaluridae</taxon>
        <taxon>Intoshia</taxon>
    </lineage>
</organism>